<protein>
    <submittedName>
        <fullName evidence="9">DUF421 domain-containing protein</fullName>
    </submittedName>
</protein>
<evidence type="ECO:0000256" key="5">
    <source>
        <dbReference type="ARBA" id="ARBA00022989"/>
    </source>
</evidence>
<evidence type="ECO:0000256" key="2">
    <source>
        <dbReference type="ARBA" id="ARBA00006448"/>
    </source>
</evidence>
<keyword evidence="4 7" id="KW-0812">Transmembrane</keyword>
<evidence type="ECO:0000256" key="6">
    <source>
        <dbReference type="ARBA" id="ARBA00023136"/>
    </source>
</evidence>
<feature type="transmembrane region" description="Helical" evidence="7">
    <location>
        <begin position="59"/>
        <end position="79"/>
    </location>
</feature>
<evidence type="ECO:0000256" key="7">
    <source>
        <dbReference type="SAM" id="Phobius"/>
    </source>
</evidence>
<dbReference type="Gene3D" id="3.30.240.20">
    <property type="entry name" value="bsu07140 like domains"/>
    <property type="match status" value="2"/>
</dbReference>
<dbReference type="AlphaFoldDB" id="A0AA95JCE2"/>
<dbReference type="Proteomes" id="UP001178662">
    <property type="component" value="Chromosome"/>
</dbReference>
<dbReference type="PANTHER" id="PTHR34582:SF7">
    <property type="entry name" value="UPF0702 TRANSMEMBRANE PROTEIN YDFS"/>
    <property type="match status" value="1"/>
</dbReference>
<feature type="transmembrane region" description="Helical" evidence="7">
    <location>
        <begin position="33"/>
        <end position="53"/>
    </location>
</feature>
<dbReference type="InterPro" id="IPR007353">
    <property type="entry name" value="DUF421"/>
</dbReference>
<evidence type="ECO:0000313" key="10">
    <source>
        <dbReference type="Proteomes" id="UP001178662"/>
    </source>
</evidence>
<dbReference type="InterPro" id="IPR023090">
    <property type="entry name" value="UPF0702_alpha/beta_dom_sf"/>
</dbReference>
<feature type="transmembrane region" description="Helical" evidence="7">
    <location>
        <begin position="7"/>
        <end position="26"/>
    </location>
</feature>
<keyword evidence="5 7" id="KW-1133">Transmembrane helix</keyword>
<reference evidence="9" key="1">
    <citation type="submission" date="2023-03" db="EMBL/GenBank/DDBJ databases">
        <title>Andean soil-derived lignocellulolytic bacterial consortium as a source of novel taxa and putative plastic-active enzymes.</title>
        <authorList>
            <person name="Diaz-Garcia L."/>
            <person name="Chuvochina M."/>
            <person name="Feuerriegel G."/>
            <person name="Bunk B."/>
            <person name="Sproer C."/>
            <person name="Streit W.R."/>
            <person name="Rodriguez L.M."/>
            <person name="Overmann J."/>
            <person name="Jimenez D.J."/>
        </authorList>
    </citation>
    <scope>NUCLEOTIDE SEQUENCE</scope>
    <source>
        <strain evidence="9">MAG 2441</strain>
    </source>
</reference>
<evidence type="ECO:0000256" key="4">
    <source>
        <dbReference type="ARBA" id="ARBA00022692"/>
    </source>
</evidence>
<organism evidence="9 10">
    <name type="scientific">Candidatus Cohnella colombiensis</name>
    <dbReference type="NCBI Taxonomy" id="3121368"/>
    <lineage>
        <taxon>Bacteria</taxon>
        <taxon>Bacillati</taxon>
        <taxon>Bacillota</taxon>
        <taxon>Bacilli</taxon>
        <taxon>Bacillales</taxon>
        <taxon>Paenibacillaceae</taxon>
        <taxon>Cohnella</taxon>
    </lineage>
</organism>
<dbReference type="PANTHER" id="PTHR34582">
    <property type="entry name" value="UPF0702 TRANSMEMBRANE PROTEIN YCAP"/>
    <property type="match status" value="1"/>
</dbReference>
<dbReference type="GO" id="GO:0005886">
    <property type="term" value="C:plasma membrane"/>
    <property type="evidence" value="ECO:0007669"/>
    <property type="project" value="UniProtKB-SubCell"/>
</dbReference>
<keyword evidence="6 7" id="KW-0472">Membrane</keyword>
<dbReference type="EMBL" id="CP119317">
    <property type="protein sequence ID" value="WEK53812.1"/>
    <property type="molecule type" value="Genomic_DNA"/>
</dbReference>
<accession>A0AA95JCE2</accession>
<feature type="domain" description="YetF C-terminal" evidence="8">
    <location>
        <begin position="82"/>
        <end position="214"/>
    </location>
</feature>
<proteinExistence type="inferred from homology"/>
<evidence type="ECO:0000256" key="3">
    <source>
        <dbReference type="ARBA" id="ARBA00022475"/>
    </source>
</evidence>
<evidence type="ECO:0000313" key="9">
    <source>
        <dbReference type="EMBL" id="WEK53812.1"/>
    </source>
</evidence>
<keyword evidence="10" id="KW-1185">Reference proteome</keyword>
<name>A0AA95JCE2_9BACL</name>
<evidence type="ECO:0000259" key="8">
    <source>
        <dbReference type="Pfam" id="PF04239"/>
    </source>
</evidence>
<gene>
    <name evidence="9" type="ORF">P0Y55_14750</name>
</gene>
<dbReference type="Pfam" id="PF04239">
    <property type="entry name" value="DUF421"/>
    <property type="match status" value="1"/>
</dbReference>
<comment type="similarity">
    <text evidence="2">Belongs to the UPF0702 family.</text>
</comment>
<comment type="subcellular location">
    <subcellularLocation>
        <location evidence="1">Cell membrane</location>
        <topology evidence="1">Multi-pass membrane protein</topology>
    </subcellularLocation>
</comment>
<keyword evidence="3" id="KW-1003">Cell membrane</keyword>
<evidence type="ECO:0000256" key="1">
    <source>
        <dbReference type="ARBA" id="ARBA00004651"/>
    </source>
</evidence>
<sequence length="231" mass="26227">MPTWIEVTLRTFAAVAVLFVLTRLLGKRQVSQLSLFEYITGITIGSIAAFVSLEADETWFRGLISLIVWSAVSLGIEFLQLKSKKARDMLDGKAAVLIQHGKVLENNMKKERITSDELLELLRMKDVFNISQVEAAIMDTSGELNVLLKKEYQPLTPSDIKLPVTEEKIPMTIIMDGKVLEDSLRKVGLNVNWLNAELEHLKLSTNEIFLAQVDSQNQLYVDRYEDHIQQH</sequence>